<feature type="compositionally biased region" description="Polar residues" evidence="1">
    <location>
        <begin position="103"/>
        <end position="121"/>
    </location>
</feature>
<dbReference type="Proteomes" id="UP000324222">
    <property type="component" value="Unassembled WGS sequence"/>
</dbReference>
<comment type="caution">
    <text evidence="2">The sequence shown here is derived from an EMBL/GenBank/DDBJ whole genome shotgun (WGS) entry which is preliminary data.</text>
</comment>
<dbReference type="AlphaFoldDB" id="A0A5B7E000"/>
<evidence type="ECO:0000256" key="1">
    <source>
        <dbReference type="SAM" id="MobiDB-lite"/>
    </source>
</evidence>
<organism evidence="2 3">
    <name type="scientific">Portunus trituberculatus</name>
    <name type="common">Swimming crab</name>
    <name type="synonym">Neptunus trituberculatus</name>
    <dbReference type="NCBI Taxonomy" id="210409"/>
    <lineage>
        <taxon>Eukaryota</taxon>
        <taxon>Metazoa</taxon>
        <taxon>Ecdysozoa</taxon>
        <taxon>Arthropoda</taxon>
        <taxon>Crustacea</taxon>
        <taxon>Multicrustacea</taxon>
        <taxon>Malacostraca</taxon>
        <taxon>Eumalacostraca</taxon>
        <taxon>Eucarida</taxon>
        <taxon>Decapoda</taxon>
        <taxon>Pleocyemata</taxon>
        <taxon>Brachyura</taxon>
        <taxon>Eubrachyura</taxon>
        <taxon>Portunoidea</taxon>
        <taxon>Portunidae</taxon>
        <taxon>Portuninae</taxon>
        <taxon>Portunus</taxon>
    </lineage>
</organism>
<accession>A0A5B7E000</accession>
<gene>
    <name evidence="2" type="ORF">E2C01_019804</name>
</gene>
<proteinExistence type="predicted"/>
<reference evidence="2 3" key="1">
    <citation type="submission" date="2019-05" db="EMBL/GenBank/DDBJ databases">
        <title>Another draft genome of Portunus trituberculatus and its Hox gene families provides insights of decapod evolution.</title>
        <authorList>
            <person name="Jeong J.-H."/>
            <person name="Song I."/>
            <person name="Kim S."/>
            <person name="Choi T."/>
            <person name="Kim D."/>
            <person name="Ryu S."/>
            <person name="Kim W."/>
        </authorList>
    </citation>
    <scope>NUCLEOTIDE SEQUENCE [LARGE SCALE GENOMIC DNA]</scope>
    <source>
        <tissue evidence="2">Muscle</tissue>
    </source>
</reference>
<dbReference type="EMBL" id="VSRR010001630">
    <property type="protein sequence ID" value="MPC26657.1"/>
    <property type="molecule type" value="Genomic_DNA"/>
</dbReference>
<evidence type="ECO:0000313" key="3">
    <source>
        <dbReference type="Proteomes" id="UP000324222"/>
    </source>
</evidence>
<keyword evidence="3" id="KW-1185">Reference proteome</keyword>
<protein>
    <submittedName>
        <fullName evidence="2">Uncharacterized protein</fullName>
    </submittedName>
</protein>
<evidence type="ECO:0000313" key="2">
    <source>
        <dbReference type="EMBL" id="MPC26657.1"/>
    </source>
</evidence>
<name>A0A5B7E000_PORTR</name>
<sequence length="121" mass="13728">MQNGSAEKVMSVVRMRGLIAVKNYDLICVGRKISPRSADVLRKNEAKVISKTVVTLAGCRFIVPRLWSVITQTAWRRRNCHFTPYNFLSCFHSLSLPLRSGSEDSIASQRDGSFSYSRYHT</sequence>
<feature type="region of interest" description="Disordered" evidence="1">
    <location>
        <begin position="102"/>
        <end position="121"/>
    </location>
</feature>